<gene>
    <name evidence="3" type="ORF">CSC94_17920</name>
</gene>
<evidence type="ECO:0000256" key="2">
    <source>
        <dbReference type="SAM" id="SignalP"/>
    </source>
</evidence>
<evidence type="ECO:0008006" key="5">
    <source>
        <dbReference type="Google" id="ProtNLM"/>
    </source>
</evidence>
<evidence type="ECO:0000256" key="1">
    <source>
        <dbReference type="SAM" id="MobiDB-lite"/>
    </source>
</evidence>
<dbReference type="EMBL" id="PDVP01000013">
    <property type="protein sequence ID" value="PHP65726.1"/>
    <property type="molecule type" value="Genomic_DNA"/>
</dbReference>
<proteinExistence type="predicted"/>
<organism evidence="3 4">
    <name type="scientific">Zhengella mangrovi</name>
    <dbReference type="NCBI Taxonomy" id="1982044"/>
    <lineage>
        <taxon>Bacteria</taxon>
        <taxon>Pseudomonadati</taxon>
        <taxon>Pseudomonadota</taxon>
        <taxon>Alphaproteobacteria</taxon>
        <taxon>Hyphomicrobiales</taxon>
        <taxon>Notoacmeibacteraceae</taxon>
        <taxon>Zhengella</taxon>
    </lineage>
</organism>
<keyword evidence="4" id="KW-1185">Reference proteome</keyword>
<protein>
    <recommendedName>
        <fullName evidence="5">Chemotaxis protein MotC</fullName>
    </recommendedName>
</protein>
<feature type="region of interest" description="Disordered" evidence="1">
    <location>
        <begin position="25"/>
        <end position="50"/>
    </location>
</feature>
<dbReference type="OrthoDB" id="9812933at2"/>
<dbReference type="RefSeq" id="WP_099307752.1">
    <property type="nucleotide sequence ID" value="NZ_PDVP01000013.1"/>
</dbReference>
<feature type="region of interest" description="Disordered" evidence="1">
    <location>
        <begin position="383"/>
        <end position="454"/>
    </location>
</feature>
<dbReference type="Proteomes" id="UP000221168">
    <property type="component" value="Unassembled WGS sequence"/>
</dbReference>
<evidence type="ECO:0000313" key="3">
    <source>
        <dbReference type="EMBL" id="PHP65726.1"/>
    </source>
</evidence>
<accession>A0A2G1QJN1</accession>
<evidence type="ECO:0000313" key="4">
    <source>
        <dbReference type="Proteomes" id="UP000221168"/>
    </source>
</evidence>
<keyword evidence="2" id="KW-0732">Signal</keyword>
<feature type="chain" id="PRO_5013740147" description="Chemotaxis protein MotC" evidence="2">
    <location>
        <begin position="24"/>
        <end position="454"/>
    </location>
</feature>
<sequence>MSTGHRVALAVMLTLLAGAPALAADHGGSEHGGEAAAPGKVPEAPPLPAPRASALPGASAMLSGLYQVQDSIVKGDRDALKLQGDILKMMREQLRAMRGKPVLPDTDISPVIVFALAGGDPVAAVQVLAFVPDDHPEVDLAKAIVSYLRRDTKTAASRLKDIDVRDLPLPLGAYVAMAKANASIGSNKEVAAENFNLVRLLAPGTLLEEVALRRLVWLSATTGDAEGFYDRAASYAHRFGTSPYFSQFLKFFMQGVVKLPTAPGIDSVMDLLPAASRVPVKMRLSREALVAGRTELAEKLSRSLLADLSDRADKRVQRAHLYSALTQVAKGELVRAWSTLKHVRRDDLPDNDKGLLDAAVAAVNQATDGDPESAALVTSALGGEDAGAHDGADAPQDGTEGGQAAKTGDAEPGSDPKAAEAEALADLKPLMDQAGEQMNAVDDLLKSLPRRGAP</sequence>
<dbReference type="AlphaFoldDB" id="A0A2G1QJN1"/>
<feature type="signal peptide" evidence="2">
    <location>
        <begin position="1"/>
        <end position="23"/>
    </location>
</feature>
<comment type="caution">
    <text evidence="3">The sequence shown here is derived from an EMBL/GenBank/DDBJ whole genome shotgun (WGS) entry which is preliminary data.</text>
</comment>
<reference evidence="3 4" key="1">
    <citation type="submission" date="2017-10" db="EMBL/GenBank/DDBJ databases">
        <title>Sedimentibacterium mangrovi gen. nov., sp. nov., a novel member of family Phyllobacteriacea isolated from mangrove sediment.</title>
        <authorList>
            <person name="Liao H."/>
            <person name="Tian Y."/>
        </authorList>
    </citation>
    <scope>NUCLEOTIDE SEQUENCE [LARGE SCALE GENOMIC DNA]</scope>
    <source>
        <strain evidence="3 4">X9-2-2</strain>
    </source>
</reference>
<name>A0A2G1QJN1_9HYPH</name>